<accession>A0A398D9T1</accession>
<evidence type="ECO:0000313" key="3">
    <source>
        <dbReference type="Proteomes" id="UP000265724"/>
    </source>
</evidence>
<dbReference type="AlphaFoldDB" id="A0A398D9T1"/>
<dbReference type="Proteomes" id="UP000266042">
    <property type="component" value="Unassembled WGS sequence"/>
</dbReference>
<protein>
    <submittedName>
        <fullName evidence="1">Uncharacterized protein</fullName>
    </submittedName>
</protein>
<proteinExistence type="predicted"/>
<evidence type="ECO:0000313" key="4">
    <source>
        <dbReference type="Proteomes" id="UP000266042"/>
    </source>
</evidence>
<sequence>MRAKLNLSIEKKTPYRVLFIRAAESMIAVVFRQAIDMTAREGDQDWSWLPFSHVFRFSSTSVQVPLRSVGQPP</sequence>
<dbReference type="EMBL" id="QXIX01000055">
    <property type="protein sequence ID" value="RIE12440.1"/>
    <property type="molecule type" value="Genomic_DNA"/>
</dbReference>
<evidence type="ECO:0000313" key="1">
    <source>
        <dbReference type="EMBL" id="RIE12306.1"/>
    </source>
</evidence>
<organism evidence="1 4">
    <name type="scientific">Candidatus Cryosericum hinesii</name>
    <dbReference type="NCBI Taxonomy" id="2290915"/>
    <lineage>
        <taxon>Bacteria</taxon>
        <taxon>Pseudomonadati</taxon>
        <taxon>Caldisericota/Cryosericota group</taxon>
        <taxon>Candidatus Cryosericota</taxon>
        <taxon>Candidatus Cryosericia</taxon>
        <taxon>Candidatus Cryosericales</taxon>
        <taxon>Candidatus Cryosericaceae</taxon>
        <taxon>Candidatus Cryosericum</taxon>
    </lineage>
</organism>
<dbReference type="EMBL" id="QXIW01000031">
    <property type="protein sequence ID" value="RIE12306.1"/>
    <property type="molecule type" value="Genomic_DNA"/>
</dbReference>
<dbReference type="Proteomes" id="UP000265724">
    <property type="component" value="Unassembled WGS sequence"/>
</dbReference>
<keyword evidence="3" id="KW-1185">Reference proteome</keyword>
<gene>
    <name evidence="2" type="ORF">SMC2_07510</name>
    <name evidence="1" type="ORF">SMC3_07900</name>
</gene>
<name>A0A398D9T1_9BACT</name>
<reference evidence="3 4" key="1">
    <citation type="submission" date="2018-09" db="EMBL/GenBank/DDBJ databases">
        <title>Discovery and Ecogenomic Context for Candidatus Cryosericales, a Global Caldiserica Order Active in Thawing Permafrost.</title>
        <authorList>
            <person name="Martinez M.A."/>
            <person name="Woodcroft B.J."/>
            <person name="Ignacio Espinoza J.C."/>
            <person name="Zayed A."/>
            <person name="Singleton C.M."/>
            <person name="Boyd J."/>
            <person name="Li Y.-F."/>
            <person name="Purvine S."/>
            <person name="Maughan H."/>
            <person name="Hodgkins S.B."/>
            <person name="Anderson D."/>
            <person name="Sederholm M."/>
            <person name="Temperton B."/>
            <person name="Saleska S.R."/>
            <person name="Tyson G.W."/>
            <person name="Rich V.I."/>
        </authorList>
    </citation>
    <scope>NUCLEOTIDE SEQUENCE [LARGE SCALE GENOMIC DNA]</scope>
    <source>
        <strain evidence="2 3">SMC2</strain>
        <strain evidence="1 4">SMC3</strain>
    </source>
</reference>
<comment type="caution">
    <text evidence="1">The sequence shown here is derived from an EMBL/GenBank/DDBJ whole genome shotgun (WGS) entry which is preliminary data.</text>
</comment>
<evidence type="ECO:0000313" key="2">
    <source>
        <dbReference type="EMBL" id="RIE12440.1"/>
    </source>
</evidence>